<dbReference type="InterPro" id="IPR012925">
    <property type="entry name" value="TipAS_dom"/>
</dbReference>
<dbReference type="PROSITE" id="PS50937">
    <property type="entry name" value="HTH_MERR_2"/>
    <property type="match status" value="1"/>
</dbReference>
<organism evidence="6 7">
    <name type="scientific">Actinophytocola xanthii</name>
    <dbReference type="NCBI Taxonomy" id="1912961"/>
    <lineage>
        <taxon>Bacteria</taxon>
        <taxon>Bacillati</taxon>
        <taxon>Actinomycetota</taxon>
        <taxon>Actinomycetes</taxon>
        <taxon>Pseudonocardiales</taxon>
        <taxon>Pseudonocardiaceae</taxon>
    </lineage>
</organism>
<dbReference type="PANTHER" id="PTHR30204:SF90">
    <property type="entry name" value="HTH-TYPE TRANSCRIPTIONAL ACTIVATOR MTA"/>
    <property type="match status" value="1"/>
</dbReference>
<keyword evidence="7" id="KW-1185">Reference proteome</keyword>
<evidence type="ECO:0000313" key="6">
    <source>
        <dbReference type="EMBL" id="OLF15749.1"/>
    </source>
</evidence>
<dbReference type="CDD" id="cd01106">
    <property type="entry name" value="HTH_TipAL-Mta"/>
    <property type="match status" value="1"/>
</dbReference>
<evidence type="ECO:0000313" key="7">
    <source>
        <dbReference type="Proteomes" id="UP000185596"/>
    </source>
</evidence>
<keyword evidence="1" id="KW-0805">Transcription regulation</keyword>
<evidence type="ECO:0000256" key="4">
    <source>
        <dbReference type="ARBA" id="ARBA00023163"/>
    </source>
</evidence>
<proteinExistence type="predicted"/>
<feature type="domain" description="HTH merR-type" evidence="5">
    <location>
        <begin position="2"/>
        <end position="71"/>
    </location>
</feature>
<reference evidence="6 7" key="1">
    <citation type="submission" date="2016-12" db="EMBL/GenBank/DDBJ databases">
        <title>The draft genome sequence of Actinophytocola sp. 11-183.</title>
        <authorList>
            <person name="Wang W."/>
            <person name="Yuan L."/>
        </authorList>
    </citation>
    <scope>NUCLEOTIDE SEQUENCE [LARGE SCALE GENOMIC DNA]</scope>
    <source>
        <strain evidence="6 7">11-183</strain>
    </source>
</reference>
<gene>
    <name evidence="6" type="ORF">BU204_20300</name>
</gene>
<dbReference type="RefSeq" id="WP_075127282.1">
    <property type="nucleotide sequence ID" value="NZ_MSIE01000037.1"/>
</dbReference>
<keyword evidence="3" id="KW-0010">Activator</keyword>
<dbReference type="PROSITE" id="PS00552">
    <property type="entry name" value="HTH_MERR_1"/>
    <property type="match status" value="1"/>
</dbReference>
<evidence type="ECO:0000256" key="1">
    <source>
        <dbReference type="ARBA" id="ARBA00023015"/>
    </source>
</evidence>
<dbReference type="InterPro" id="IPR000551">
    <property type="entry name" value="MerR-type_HTH_dom"/>
</dbReference>
<dbReference type="OrthoDB" id="9809391at2"/>
<sequence length="255" mass="29541">MAWSIAQVARMSRVTSRTLRHYDEIGLLPPAWVGSNGYRYYEREQLLRLQQILVMRELGVGLEAIAEIVHQGRDQVEVLRMHHTWLLAERDRFARLADTVSRTIEDLRGGEKRMSNASMDHWFDGFDDPARQEALQEEARQRWGAETVDAANAAVKDRPKQWWQDQGRQWSEQLGGLVDLIEAGRGPADPEVQAVIENHHAWISGMWTPNRESYTGLGDLYADDPRFRENFDRTDPRLAEFLRAAMAEFARTRLR</sequence>
<dbReference type="Gene3D" id="1.10.490.50">
    <property type="entry name" value="Antibiotic binding domain of TipA-like multidrug resistance regulators"/>
    <property type="match status" value="1"/>
</dbReference>
<dbReference type="STRING" id="1912961.BU204_20300"/>
<dbReference type="PANTHER" id="PTHR30204">
    <property type="entry name" value="REDOX-CYCLING DRUG-SENSING TRANSCRIPTIONAL ACTIVATOR SOXR"/>
    <property type="match status" value="1"/>
</dbReference>
<dbReference type="InterPro" id="IPR009061">
    <property type="entry name" value="DNA-bd_dom_put_sf"/>
</dbReference>
<keyword evidence="2" id="KW-0238">DNA-binding</keyword>
<dbReference type="InterPro" id="IPR047057">
    <property type="entry name" value="MerR_fam"/>
</dbReference>
<keyword evidence="4" id="KW-0804">Transcription</keyword>
<dbReference type="SUPFAM" id="SSF89082">
    <property type="entry name" value="Antibiotic binding domain of TipA-like multidrug resistance regulators"/>
    <property type="match status" value="1"/>
</dbReference>
<accession>A0A1Q8CN05</accession>
<evidence type="ECO:0000259" key="5">
    <source>
        <dbReference type="PROSITE" id="PS50937"/>
    </source>
</evidence>
<dbReference type="GO" id="GO:0003700">
    <property type="term" value="F:DNA-binding transcription factor activity"/>
    <property type="evidence" value="ECO:0007669"/>
    <property type="project" value="InterPro"/>
</dbReference>
<name>A0A1Q8CN05_9PSEU</name>
<dbReference type="EMBL" id="MSIE01000037">
    <property type="protein sequence ID" value="OLF15749.1"/>
    <property type="molecule type" value="Genomic_DNA"/>
</dbReference>
<dbReference type="AlphaFoldDB" id="A0A1Q8CN05"/>
<dbReference type="Pfam" id="PF07739">
    <property type="entry name" value="TipAS"/>
    <property type="match status" value="1"/>
</dbReference>
<dbReference type="SUPFAM" id="SSF46955">
    <property type="entry name" value="Putative DNA-binding domain"/>
    <property type="match status" value="1"/>
</dbReference>
<evidence type="ECO:0000256" key="2">
    <source>
        <dbReference type="ARBA" id="ARBA00023125"/>
    </source>
</evidence>
<dbReference type="InterPro" id="IPR036244">
    <property type="entry name" value="TipA-like_antibiotic-bd"/>
</dbReference>
<dbReference type="Proteomes" id="UP000185596">
    <property type="component" value="Unassembled WGS sequence"/>
</dbReference>
<dbReference type="Gene3D" id="1.10.1660.10">
    <property type="match status" value="1"/>
</dbReference>
<protein>
    <recommendedName>
        <fullName evidence="5">HTH merR-type domain-containing protein</fullName>
    </recommendedName>
</protein>
<dbReference type="SMART" id="SM00422">
    <property type="entry name" value="HTH_MERR"/>
    <property type="match status" value="1"/>
</dbReference>
<dbReference type="GO" id="GO:0003677">
    <property type="term" value="F:DNA binding"/>
    <property type="evidence" value="ECO:0007669"/>
    <property type="project" value="UniProtKB-KW"/>
</dbReference>
<evidence type="ECO:0000256" key="3">
    <source>
        <dbReference type="ARBA" id="ARBA00023159"/>
    </source>
</evidence>
<comment type="caution">
    <text evidence="6">The sequence shown here is derived from an EMBL/GenBank/DDBJ whole genome shotgun (WGS) entry which is preliminary data.</text>
</comment>
<dbReference type="Pfam" id="PF13411">
    <property type="entry name" value="MerR_1"/>
    <property type="match status" value="1"/>
</dbReference>